<accession>A0A2V4DSJ2</accession>
<evidence type="ECO:0000256" key="1">
    <source>
        <dbReference type="SAM" id="SignalP"/>
    </source>
</evidence>
<keyword evidence="3" id="KW-1185">Reference proteome</keyword>
<reference evidence="2 3" key="1">
    <citation type="submission" date="2018-05" db="EMBL/GenBank/DDBJ databases">
        <title>Reference genomes for bee gut microbiota database.</title>
        <authorList>
            <person name="Ellegaard K.M."/>
        </authorList>
    </citation>
    <scope>NUCLEOTIDE SEQUENCE [LARGE SCALE GENOMIC DNA]</scope>
    <source>
        <strain evidence="2 3">ESL0172</strain>
    </source>
</reference>
<sequence>MKIIINCAIRMKKITAKFNLFSLCLISCYSSIVLAENKIKNIKEDNEKDKLETITVTGEGGQRSELT</sequence>
<name>A0A2V4DSJ2_9GAMM</name>
<evidence type="ECO:0000313" key="3">
    <source>
        <dbReference type="Proteomes" id="UP000247673"/>
    </source>
</evidence>
<comment type="caution">
    <text evidence="2">The sequence shown here is derived from an EMBL/GenBank/DDBJ whole genome shotgun (WGS) entry which is preliminary data.</text>
</comment>
<dbReference type="EMBL" id="QGLO01000004">
    <property type="protein sequence ID" value="PXY91356.1"/>
    <property type="molecule type" value="Genomic_DNA"/>
</dbReference>
<feature type="signal peptide" evidence="1">
    <location>
        <begin position="1"/>
        <end position="35"/>
    </location>
</feature>
<keyword evidence="1" id="KW-0732">Signal</keyword>
<protein>
    <submittedName>
        <fullName evidence="2">Uncharacterized protein</fullName>
    </submittedName>
</protein>
<gene>
    <name evidence="2" type="ORF">DKK78_03210</name>
</gene>
<proteinExistence type="predicted"/>
<evidence type="ECO:0000313" key="2">
    <source>
        <dbReference type="EMBL" id="PXY91356.1"/>
    </source>
</evidence>
<feature type="chain" id="PRO_5015838004" evidence="1">
    <location>
        <begin position="36"/>
        <end position="67"/>
    </location>
</feature>
<dbReference type="Proteomes" id="UP000247673">
    <property type="component" value="Unassembled WGS sequence"/>
</dbReference>
<organism evidence="2 3">
    <name type="scientific">Gilliamella apis</name>
    <dbReference type="NCBI Taxonomy" id="1970738"/>
    <lineage>
        <taxon>Bacteria</taxon>
        <taxon>Pseudomonadati</taxon>
        <taxon>Pseudomonadota</taxon>
        <taxon>Gammaproteobacteria</taxon>
        <taxon>Orbales</taxon>
        <taxon>Orbaceae</taxon>
        <taxon>Gilliamella</taxon>
    </lineage>
</organism>
<dbReference type="AlphaFoldDB" id="A0A2V4DSJ2"/>